<evidence type="ECO:0000256" key="5">
    <source>
        <dbReference type="ARBA" id="ARBA00022617"/>
    </source>
</evidence>
<feature type="domain" description="NapC/NirT cytochrome c N-terminal" evidence="13">
    <location>
        <begin position="15"/>
        <end position="164"/>
    </location>
</feature>
<accession>A0ABP6XUP6</accession>
<evidence type="ECO:0000313" key="14">
    <source>
        <dbReference type="EMBL" id="GAA3572936.1"/>
    </source>
</evidence>
<protein>
    <submittedName>
        <fullName evidence="14">Cytochrome c nitrite reductase small subunit</fullName>
    </submittedName>
</protein>
<keyword evidence="7" id="KW-0479">Metal-binding</keyword>
<dbReference type="PANTHER" id="PTHR30333">
    <property type="entry name" value="CYTOCHROME C-TYPE PROTEIN"/>
    <property type="match status" value="1"/>
</dbReference>
<evidence type="ECO:0000256" key="1">
    <source>
        <dbReference type="ARBA" id="ARBA00004236"/>
    </source>
</evidence>
<evidence type="ECO:0000256" key="7">
    <source>
        <dbReference type="ARBA" id="ARBA00022723"/>
    </source>
</evidence>
<evidence type="ECO:0000256" key="11">
    <source>
        <dbReference type="ARBA" id="ARBA00023136"/>
    </source>
</evidence>
<feature type="transmembrane region" description="Helical" evidence="12">
    <location>
        <begin position="15"/>
        <end position="34"/>
    </location>
</feature>
<proteinExistence type="inferred from homology"/>
<evidence type="ECO:0000256" key="3">
    <source>
        <dbReference type="ARBA" id="ARBA00022448"/>
    </source>
</evidence>
<evidence type="ECO:0000256" key="9">
    <source>
        <dbReference type="ARBA" id="ARBA00022989"/>
    </source>
</evidence>
<comment type="similarity">
    <text evidence="2">Belongs to the NapC/NirT/NrfH family.</text>
</comment>
<keyword evidence="6 12" id="KW-0812">Transmembrane</keyword>
<dbReference type="Proteomes" id="UP001500954">
    <property type="component" value="Unassembled WGS sequence"/>
</dbReference>
<evidence type="ECO:0000256" key="12">
    <source>
        <dbReference type="SAM" id="Phobius"/>
    </source>
</evidence>
<dbReference type="Gene3D" id="1.10.3820.10">
    <property type="entry name" value="Di-heme elbow motif domain"/>
    <property type="match status" value="1"/>
</dbReference>
<dbReference type="InterPro" id="IPR038266">
    <property type="entry name" value="NapC/NirT_cytc_sf"/>
</dbReference>
<dbReference type="RefSeq" id="WP_345006219.1">
    <property type="nucleotide sequence ID" value="NZ_BAABCY010000063.1"/>
</dbReference>
<evidence type="ECO:0000256" key="10">
    <source>
        <dbReference type="ARBA" id="ARBA00023004"/>
    </source>
</evidence>
<evidence type="ECO:0000256" key="6">
    <source>
        <dbReference type="ARBA" id="ARBA00022692"/>
    </source>
</evidence>
<dbReference type="PANTHER" id="PTHR30333:SF1">
    <property type="entry name" value="CYTOCHROME C-TYPE PROTEIN NAPC"/>
    <property type="match status" value="1"/>
</dbReference>
<reference evidence="15" key="1">
    <citation type="journal article" date="2019" name="Int. J. Syst. Evol. Microbiol.">
        <title>The Global Catalogue of Microorganisms (GCM) 10K type strain sequencing project: providing services to taxonomists for standard genome sequencing and annotation.</title>
        <authorList>
            <consortium name="The Broad Institute Genomics Platform"/>
            <consortium name="The Broad Institute Genome Sequencing Center for Infectious Disease"/>
            <person name="Wu L."/>
            <person name="Ma J."/>
        </authorList>
    </citation>
    <scope>NUCLEOTIDE SEQUENCE [LARGE SCALE GENOMIC DNA]</scope>
    <source>
        <strain evidence="15">JCM 17111</strain>
    </source>
</reference>
<keyword evidence="11 12" id="KW-0472">Membrane</keyword>
<comment type="caution">
    <text evidence="14">The sequence shown here is derived from an EMBL/GenBank/DDBJ whole genome shotgun (WGS) entry which is preliminary data.</text>
</comment>
<dbReference type="InterPro" id="IPR051174">
    <property type="entry name" value="Cytochrome_c-type_ET"/>
</dbReference>
<keyword evidence="4" id="KW-1003">Cell membrane</keyword>
<dbReference type="InterPro" id="IPR036280">
    <property type="entry name" value="Multihaem_cyt_sf"/>
</dbReference>
<dbReference type="InterPro" id="IPR017571">
    <property type="entry name" value="NrfH"/>
</dbReference>
<keyword evidence="8" id="KW-0249">Electron transport</keyword>
<keyword evidence="9 12" id="KW-1133">Transmembrane helix</keyword>
<dbReference type="SUPFAM" id="SSF48695">
    <property type="entry name" value="Multiheme cytochromes"/>
    <property type="match status" value="1"/>
</dbReference>
<name>A0ABP6XUP6_9FLAO</name>
<evidence type="ECO:0000256" key="2">
    <source>
        <dbReference type="ARBA" id="ARBA00007395"/>
    </source>
</evidence>
<evidence type="ECO:0000256" key="4">
    <source>
        <dbReference type="ARBA" id="ARBA00022475"/>
    </source>
</evidence>
<gene>
    <name evidence="14" type="primary">nrfH</name>
    <name evidence="14" type="ORF">GCM10022395_22740</name>
</gene>
<dbReference type="InterPro" id="IPR005126">
    <property type="entry name" value="NapC/NirT_cyt_c_N"/>
</dbReference>
<evidence type="ECO:0000313" key="15">
    <source>
        <dbReference type="Proteomes" id="UP001500954"/>
    </source>
</evidence>
<keyword evidence="5" id="KW-0349">Heme</keyword>
<sequence length="206" mass="23856">MEKLKNILPQKNSNWRVTAVFLIAIMIGLGLFMAKEAEVVSYMSDDPKACVNCHVMTPVYNSWMHSSHREWASCNDCHVPHNNIANKYYFKAKDGLFHASVFTLRAEPEVMFMREASQEVVQDNCIRCHVQQVTQTKYDGWIDTHSANRTERHCWECHREVPHGRIHGISTIKNNIAPIPTDSEETVIPEWLEQKINQDKQAPHEK</sequence>
<keyword evidence="10" id="KW-0408">Iron</keyword>
<organism evidence="14 15">
    <name type="scientific">Snuella lapsa</name>
    <dbReference type="NCBI Taxonomy" id="870481"/>
    <lineage>
        <taxon>Bacteria</taxon>
        <taxon>Pseudomonadati</taxon>
        <taxon>Bacteroidota</taxon>
        <taxon>Flavobacteriia</taxon>
        <taxon>Flavobacteriales</taxon>
        <taxon>Flavobacteriaceae</taxon>
        <taxon>Snuella</taxon>
    </lineage>
</organism>
<dbReference type="Pfam" id="PF03264">
    <property type="entry name" value="Cytochrom_NNT"/>
    <property type="match status" value="1"/>
</dbReference>
<keyword evidence="15" id="KW-1185">Reference proteome</keyword>
<keyword evidence="3" id="KW-0813">Transport</keyword>
<evidence type="ECO:0000256" key="8">
    <source>
        <dbReference type="ARBA" id="ARBA00022982"/>
    </source>
</evidence>
<dbReference type="NCBIfam" id="TIGR03153">
    <property type="entry name" value="cytochr_NrfH"/>
    <property type="match status" value="1"/>
</dbReference>
<dbReference type="EMBL" id="BAABCY010000063">
    <property type="protein sequence ID" value="GAA3572936.1"/>
    <property type="molecule type" value="Genomic_DNA"/>
</dbReference>
<evidence type="ECO:0000259" key="13">
    <source>
        <dbReference type="Pfam" id="PF03264"/>
    </source>
</evidence>
<comment type="subcellular location">
    <subcellularLocation>
        <location evidence="1">Cell membrane</location>
    </subcellularLocation>
</comment>